<gene>
    <name evidence="1" type="ORF">SAMN05892877_12069</name>
</gene>
<dbReference type="EMBL" id="OBQD01000020">
    <property type="protein sequence ID" value="SOC46059.1"/>
    <property type="molecule type" value="Genomic_DNA"/>
</dbReference>
<evidence type="ECO:0000313" key="2">
    <source>
        <dbReference type="Proteomes" id="UP000219167"/>
    </source>
</evidence>
<dbReference type="RefSeq" id="WP_141402120.1">
    <property type="nucleotide sequence ID" value="NZ_OBQD01000020.1"/>
</dbReference>
<name>A0A285UW59_9HYPH</name>
<protein>
    <submittedName>
        <fullName evidence="1">Uncharacterized protein</fullName>
    </submittedName>
</protein>
<proteinExistence type="predicted"/>
<dbReference type="Proteomes" id="UP000219167">
    <property type="component" value="Unassembled WGS sequence"/>
</dbReference>
<organism evidence="1 2">
    <name type="scientific">Rhizobium subbaraonis</name>
    <dbReference type="NCBI Taxonomy" id="908946"/>
    <lineage>
        <taxon>Bacteria</taxon>
        <taxon>Pseudomonadati</taxon>
        <taxon>Pseudomonadota</taxon>
        <taxon>Alphaproteobacteria</taxon>
        <taxon>Hyphomicrobiales</taxon>
        <taxon>Rhizobiaceae</taxon>
        <taxon>Rhizobium/Agrobacterium group</taxon>
        <taxon>Rhizobium</taxon>
    </lineage>
</organism>
<accession>A0A285UW59</accession>
<keyword evidence="2" id="KW-1185">Reference proteome</keyword>
<evidence type="ECO:0000313" key="1">
    <source>
        <dbReference type="EMBL" id="SOC46059.1"/>
    </source>
</evidence>
<dbReference type="AlphaFoldDB" id="A0A285UW59"/>
<reference evidence="1 2" key="1">
    <citation type="submission" date="2017-08" db="EMBL/GenBank/DDBJ databases">
        <authorList>
            <person name="de Groot N.N."/>
        </authorList>
    </citation>
    <scope>NUCLEOTIDE SEQUENCE [LARGE SCALE GENOMIC DNA]</scope>
    <source>
        <strain evidence="1 2">JC85</strain>
    </source>
</reference>
<sequence>MTRVTADGVHAAIRHFPDSARRIEALACENEGFRDLCDELAAAEEALAAVDRLAEAARAERRLEWLSFIRGALAEIGAELRRIKIVPIERGNRGQP</sequence>